<evidence type="ECO:0000313" key="2">
    <source>
        <dbReference type="Proteomes" id="UP000607653"/>
    </source>
</evidence>
<dbReference type="Proteomes" id="UP000607653">
    <property type="component" value="Unassembled WGS sequence"/>
</dbReference>
<organism evidence="1 2">
    <name type="scientific">Nelumbo nucifera</name>
    <name type="common">Sacred lotus</name>
    <dbReference type="NCBI Taxonomy" id="4432"/>
    <lineage>
        <taxon>Eukaryota</taxon>
        <taxon>Viridiplantae</taxon>
        <taxon>Streptophyta</taxon>
        <taxon>Embryophyta</taxon>
        <taxon>Tracheophyta</taxon>
        <taxon>Spermatophyta</taxon>
        <taxon>Magnoliopsida</taxon>
        <taxon>Proteales</taxon>
        <taxon>Nelumbonaceae</taxon>
        <taxon>Nelumbo</taxon>
    </lineage>
</organism>
<accession>A0A822ZYV6</accession>
<comment type="caution">
    <text evidence="1">The sequence shown here is derived from an EMBL/GenBank/DDBJ whole genome shotgun (WGS) entry which is preliminary data.</text>
</comment>
<dbReference type="EMBL" id="DUZY01000008">
    <property type="protein sequence ID" value="DAD48016.1"/>
    <property type="molecule type" value="Genomic_DNA"/>
</dbReference>
<evidence type="ECO:0000313" key="1">
    <source>
        <dbReference type="EMBL" id="DAD48016.1"/>
    </source>
</evidence>
<dbReference type="AlphaFoldDB" id="A0A822ZYV6"/>
<name>A0A822ZYV6_NELNU</name>
<reference evidence="1 2" key="1">
    <citation type="journal article" date="2020" name="Mol. Biol. Evol.">
        <title>Distinct Expression and Methylation Patterns for Genes with Different Fates following a Single Whole-Genome Duplication in Flowering Plants.</title>
        <authorList>
            <person name="Shi T."/>
            <person name="Rahmani R.S."/>
            <person name="Gugger P.F."/>
            <person name="Wang M."/>
            <person name="Li H."/>
            <person name="Zhang Y."/>
            <person name="Li Z."/>
            <person name="Wang Q."/>
            <person name="Van de Peer Y."/>
            <person name="Marchal K."/>
            <person name="Chen J."/>
        </authorList>
    </citation>
    <scope>NUCLEOTIDE SEQUENCE [LARGE SCALE GENOMIC DNA]</scope>
    <source>
        <tissue evidence="1">Leaf</tissue>
    </source>
</reference>
<sequence length="105" mass="11842">MTLTPTKNNSTNNDNYLEPLMAGLQWNRRFNLTARPCHSWRVVQTPRFSKMASNPNPTYDHLGVGISIGSLDLAIIDATNKCNRQNPIVIQNGQTSRRYAPKEIS</sequence>
<protein>
    <submittedName>
        <fullName evidence="1">Uncharacterized protein</fullName>
    </submittedName>
</protein>
<proteinExistence type="predicted"/>
<gene>
    <name evidence="1" type="ORF">HUJ06_017953</name>
</gene>
<keyword evidence="2" id="KW-1185">Reference proteome</keyword>